<dbReference type="PANTHER" id="PTHR11505">
    <property type="entry name" value="L1 TRANSPOSABLE ELEMENT-RELATED"/>
    <property type="match status" value="1"/>
</dbReference>
<keyword evidence="1" id="KW-0175">Coiled coil</keyword>
<protein>
    <submittedName>
        <fullName evidence="3">Uncharacterized protein</fullName>
    </submittedName>
</protein>
<organism evidence="3 4">
    <name type="scientific">Pelobates cultripes</name>
    <name type="common">Western spadefoot toad</name>
    <dbReference type="NCBI Taxonomy" id="61616"/>
    <lineage>
        <taxon>Eukaryota</taxon>
        <taxon>Metazoa</taxon>
        <taxon>Chordata</taxon>
        <taxon>Craniata</taxon>
        <taxon>Vertebrata</taxon>
        <taxon>Euteleostomi</taxon>
        <taxon>Amphibia</taxon>
        <taxon>Batrachia</taxon>
        <taxon>Anura</taxon>
        <taxon>Pelobatoidea</taxon>
        <taxon>Pelobatidae</taxon>
        <taxon>Pelobates</taxon>
    </lineage>
</organism>
<sequence length="329" mass="37233">MSADLAAISANMMTRSDKTALVAELRAAIREEITAVRRDLAVLEQRVDDLEEYRLQTTHRLQSADLAASRQGNILLDLRRQVEDLNNRGRRNNIRVRGMLVSEGESPRELLKFLFHHILGDEALMDFGLERAHRALRAPRRDGLPRDLICCLQSFQLKDAIMRAARTQRIIGYGDAHITLYQDLSTMTLDARRALKPLTSLLQEKRIQYKWGFPFCLQAKVDNQWHVLRWPNEVPRFLQAVGLPTIPIPNWILDCPPARPTGPDVPAETISSDVPSGPHRRQGGPGGPRRISGYPAHSDPWQQRPGLWTPGNTEGKQVTRRSLPPVVII</sequence>
<reference evidence="3" key="1">
    <citation type="submission" date="2022-03" db="EMBL/GenBank/DDBJ databases">
        <authorList>
            <person name="Alioto T."/>
            <person name="Alioto T."/>
            <person name="Gomez Garrido J."/>
        </authorList>
    </citation>
    <scope>NUCLEOTIDE SEQUENCE</scope>
</reference>
<evidence type="ECO:0000256" key="2">
    <source>
        <dbReference type="SAM" id="MobiDB-lite"/>
    </source>
</evidence>
<evidence type="ECO:0000313" key="3">
    <source>
        <dbReference type="EMBL" id="CAH2295544.1"/>
    </source>
</evidence>
<dbReference type="InterPro" id="IPR004244">
    <property type="entry name" value="Transposase_22"/>
</dbReference>
<feature type="coiled-coil region" evidence="1">
    <location>
        <begin position="26"/>
        <end position="53"/>
    </location>
</feature>
<evidence type="ECO:0000313" key="4">
    <source>
        <dbReference type="Proteomes" id="UP001295444"/>
    </source>
</evidence>
<dbReference type="AlphaFoldDB" id="A0AAD1WAN5"/>
<proteinExistence type="predicted"/>
<feature type="region of interest" description="Disordered" evidence="2">
    <location>
        <begin position="257"/>
        <end position="329"/>
    </location>
</feature>
<dbReference type="EMBL" id="OW240916">
    <property type="protein sequence ID" value="CAH2295544.1"/>
    <property type="molecule type" value="Genomic_DNA"/>
</dbReference>
<name>A0AAD1WAN5_PELCU</name>
<gene>
    <name evidence="3" type="ORF">PECUL_23A031341</name>
</gene>
<evidence type="ECO:0000256" key="1">
    <source>
        <dbReference type="SAM" id="Coils"/>
    </source>
</evidence>
<dbReference type="Gene3D" id="3.30.70.1820">
    <property type="entry name" value="L1 transposable element, RRM domain"/>
    <property type="match status" value="1"/>
</dbReference>
<keyword evidence="4" id="KW-1185">Reference proteome</keyword>
<dbReference type="Proteomes" id="UP001295444">
    <property type="component" value="Chromosome 05"/>
</dbReference>
<accession>A0AAD1WAN5</accession>